<feature type="compositionally biased region" description="Low complexity" evidence="7">
    <location>
        <begin position="539"/>
        <end position="585"/>
    </location>
</feature>
<keyword evidence="2" id="KW-0597">Phosphoprotein</keyword>
<dbReference type="InterPro" id="IPR006569">
    <property type="entry name" value="CID_dom"/>
</dbReference>
<comment type="similarity">
    <text evidence="4">Belongs to the UPF0400 (RTT103) family.</text>
</comment>
<feature type="domain" description="CID" evidence="8">
    <location>
        <begin position="24"/>
        <end position="154"/>
    </location>
</feature>
<dbReference type="InterPro" id="IPR008942">
    <property type="entry name" value="ENTH_VHS"/>
</dbReference>
<feature type="region of interest" description="Disordered" evidence="7">
    <location>
        <begin position="539"/>
        <end position="623"/>
    </location>
</feature>
<reference evidence="9" key="2">
    <citation type="submission" date="2025-08" db="UniProtKB">
        <authorList>
            <consortium name="Ensembl"/>
        </authorList>
    </citation>
    <scope>IDENTIFICATION</scope>
</reference>
<dbReference type="Pfam" id="PF16566">
    <property type="entry name" value="CREPT"/>
    <property type="match status" value="1"/>
</dbReference>
<evidence type="ECO:0000256" key="5">
    <source>
        <dbReference type="ARBA" id="ARBA00062892"/>
    </source>
</evidence>
<feature type="region of interest" description="Disordered" evidence="7">
    <location>
        <begin position="462"/>
        <end position="506"/>
    </location>
</feature>
<proteinExistence type="inferred from homology"/>
<feature type="compositionally biased region" description="Low complexity" evidence="7">
    <location>
        <begin position="1072"/>
        <end position="1081"/>
    </location>
</feature>
<dbReference type="FunFam" id="1.25.40.90:FF:000020">
    <property type="entry name" value="regulation of nuclear pre-mRNA domain-containing protein 2 isoform X1"/>
    <property type="match status" value="1"/>
</dbReference>
<dbReference type="GeneTree" id="ENSGT00950000183094"/>
<dbReference type="Pfam" id="PF04818">
    <property type="entry name" value="CID"/>
    <property type="match status" value="1"/>
</dbReference>
<dbReference type="GO" id="GO:0000993">
    <property type="term" value="F:RNA polymerase II complex binding"/>
    <property type="evidence" value="ECO:0007669"/>
    <property type="project" value="TreeGrafter"/>
</dbReference>
<dbReference type="AlphaFoldDB" id="A0AAR2M3J9"/>
<feature type="compositionally biased region" description="Pro residues" evidence="7">
    <location>
        <begin position="944"/>
        <end position="984"/>
    </location>
</feature>
<evidence type="ECO:0000256" key="7">
    <source>
        <dbReference type="SAM" id="MobiDB-lite"/>
    </source>
</evidence>
<dbReference type="Gene3D" id="1.25.40.90">
    <property type="match status" value="1"/>
</dbReference>
<evidence type="ECO:0000313" key="9">
    <source>
        <dbReference type="Ensembl" id="ENSPNAP00000081679.1"/>
    </source>
</evidence>
<evidence type="ECO:0000256" key="1">
    <source>
        <dbReference type="ARBA" id="ARBA00022481"/>
    </source>
</evidence>
<evidence type="ECO:0000256" key="3">
    <source>
        <dbReference type="ARBA" id="ARBA00022990"/>
    </source>
</evidence>
<dbReference type="GeneID" id="108434882"/>
<sequence length="1186" mass="126554">MAAGAEAGHGRSSSSSTSSSSSSSSAALEATLDRRFQGVTNTMESIQGLSSWCIENKKHHSLVVRYWMKWLKKSEPSHRLNLFYLANDVIQNCKRKNAIAYRSAFADILPDAALLVRDAKVRKSVERIFSIWQERSIYPDELITELKATLQKKEQPPPPSVNPKTALKSKIVAEFAPHALIERLGTFKRSLEESELREKQLATLRVDVCSTEALKRLKDKAGGNKFSKDFEEGSMKLQEFVKFLEGQMQAGPPLLEALENAEVFYEMQYKEVKIVTNAYKTFANRVSNLKRKLDAIKATLPDLDDSPIPSPSEDAPSPTGSESPFHGLGARAGQSSVDREGARAGEQKDNRDVEDMDLSEEEDATNMGIIVEEKKEKTSTVAASKVTNSTAARSSHIMAASALAPPTKPTPEPAASQTPPSSAPTPTTPVPASPAPLQVNLANVDLGKISSILSSITNVMKNTGVSPVSRPSPGTPTTPSSHTPSSKTPLVAPGGTPASNPLASILSRVDISPEGILSALTKTQTNSPRLQGLSSLLSSARAGSLTSSSPAPSSFTLTSSTITTATVTTTPTTPTTPKTPKLSSSNVKRESERERGLEWEKVKEKEREKDRREREIEREEAAMPSLESKINSFLQGNPGFSALGLGLDDGVSNSPLLVGGDNADGTPVRDESGSTPTQDEIMDTPCVLSDQNPGCSGAVSPTAYRSDPWDAVIMPREDERKDRDYRTPSSSTSSRSQAFSPSGKNTGRSNMKPKEQDGMKRKAGVSTGPTSFTSSADVGVKVAKMEGSGGKSVVLRRTSGGTQNGGKEKEEKGKKGGKKEEDSEHYHRIETVVTTTASSSEGTPIEALCYSNRIQTVESIRVIGRGPRRASGAAARAGGAWYEEEEFMEAPLPHHPGDHTPEAPEELGLVPPPTHLLPQGQYPPPPYTSEDSTHPVHTHTIPQHHPPPSPFFPTPPVPPIPQPPPPSVAPPTAAPPLPQPPPAPSRDLPLSPTSAVMVGGVLVPIDRVLPHPPANLRPEGGGASSAAPARGKSLPMRPATLKEQFTPHHAPPLHRPGTPGVPPPLLGRGRKGPQSPSSPTTPTTPSPSGDPRPLLPSPNCLPNSAGSQRAHRPPSPLGLLRPPIHTPHTSPLSQRPLPRGGLPLSLPLPPPSLSREPLLPGVKRPGPAFRGGPLHPPKRPFLPPRY</sequence>
<keyword evidence="3" id="KW-0007">Acetylation</keyword>
<feature type="region of interest" description="Disordered" evidence="7">
    <location>
        <begin position="652"/>
        <end position="843"/>
    </location>
</feature>
<feature type="region of interest" description="Disordered" evidence="7">
    <location>
        <begin position="1012"/>
        <end position="1186"/>
    </location>
</feature>
<dbReference type="InterPro" id="IPR032337">
    <property type="entry name" value="RPRD1A/B_C"/>
</dbReference>
<dbReference type="SMART" id="SM00582">
    <property type="entry name" value="RPR"/>
    <property type="match status" value="1"/>
</dbReference>
<dbReference type="PANTHER" id="PTHR12460:SF40">
    <property type="entry name" value="REGULATION OF NUCLEAR PRE-MRNA DOMAIN-CONTAINING PROTEIN 2"/>
    <property type="match status" value="1"/>
</dbReference>
<keyword evidence="10" id="KW-1185">Reference proteome</keyword>
<feature type="region of interest" description="Disordered" evidence="7">
    <location>
        <begin position="891"/>
        <end position="992"/>
    </location>
</feature>
<reference evidence="9 10" key="1">
    <citation type="submission" date="2020-10" db="EMBL/GenBank/DDBJ databases">
        <title>Pygocentrus nattereri (red-bellied piranha) genome, fPygNat1, primary haplotype.</title>
        <authorList>
            <person name="Myers G."/>
            <person name="Meyer A."/>
            <person name="Karagic N."/>
            <person name="Pippel M."/>
            <person name="Winkler S."/>
            <person name="Tracey A."/>
            <person name="Wood J."/>
            <person name="Formenti G."/>
            <person name="Howe K."/>
            <person name="Fedrigo O."/>
            <person name="Jarvis E.D."/>
        </authorList>
    </citation>
    <scope>NUCLEOTIDE SEQUENCE [LARGE SCALE GENOMIC DNA]</scope>
</reference>
<feature type="compositionally biased region" description="Pro residues" evidence="7">
    <location>
        <begin position="1049"/>
        <end position="1065"/>
    </location>
</feature>
<feature type="compositionally biased region" description="Basic and acidic residues" evidence="7">
    <location>
        <begin position="587"/>
        <end position="621"/>
    </location>
</feature>
<feature type="compositionally biased region" description="Pro residues" evidence="7">
    <location>
        <begin position="1082"/>
        <end position="1096"/>
    </location>
</feature>
<evidence type="ECO:0000313" key="10">
    <source>
        <dbReference type="Proteomes" id="UP001501920"/>
    </source>
</evidence>
<feature type="compositionally biased region" description="Basic and acidic residues" evidence="7">
    <location>
        <begin position="806"/>
        <end position="830"/>
    </location>
</feature>
<feature type="region of interest" description="Disordered" evidence="7">
    <location>
        <begin position="1"/>
        <end position="24"/>
    </location>
</feature>
<feature type="compositionally biased region" description="Low complexity" evidence="7">
    <location>
        <begin position="12"/>
        <end position="24"/>
    </location>
</feature>
<dbReference type="Gene3D" id="6.10.250.2560">
    <property type="match status" value="1"/>
</dbReference>
<feature type="compositionally biased region" description="Pro residues" evidence="7">
    <location>
        <begin position="421"/>
        <end position="434"/>
    </location>
</feature>
<reference evidence="9" key="3">
    <citation type="submission" date="2025-09" db="UniProtKB">
        <authorList>
            <consortium name="Ensembl"/>
        </authorList>
    </citation>
    <scope>IDENTIFICATION</scope>
</reference>
<evidence type="ECO:0000256" key="6">
    <source>
        <dbReference type="ARBA" id="ARBA00067342"/>
    </source>
</evidence>
<dbReference type="PANTHER" id="PTHR12460">
    <property type="entry name" value="CYCLIN-DEPENDENT KINASE INHIBITOR-RELATED PROTEIN"/>
    <property type="match status" value="1"/>
</dbReference>
<evidence type="ECO:0000256" key="4">
    <source>
        <dbReference type="ARBA" id="ARBA00034310"/>
    </source>
</evidence>
<dbReference type="Proteomes" id="UP001501920">
    <property type="component" value="Chromosome 3"/>
</dbReference>
<feature type="compositionally biased region" description="Basic and acidic residues" evidence="7">
    <location>
        <begin position="337"/>
        <end position="353"/>
    </location>
</feature>
<feature type="compositionally biased region" description="Polar residues" evidence="7">
    <location>
        <begin position="767"/>
        <end position="776"/>
    </location>
</feature>
<evidence type="ECO:0000259" key="8">
    <source>
        <dbReference type="PROSITE" id="PS51391"/>
    </source>
</evidence>
<keyword evidence="1" id="KW-0488">Methylation</keyword>
<feature type="region of interest" description="Disordered" evidence="7">
    <location>
        <begin position="300"/>
        <end position="436"/>
    </location>
</feature>
<dbReference type="CTD" id="556426"/>
<dbReference type="GO" id="GO:0031124">
    <property type="term" value="P:mRNA 3'-end processing"/>
    <property type="evidence" value="ECO:0007669"/>
    <property type="project" value="TreeGrafter"/>
</dbReference>
<feature type="compositionally biased region" description="Basic and acidic residues" evidence="7">
    <location>
        <begin position="715"/>
        <end position="726"/>
    </location>
</feature>
<protein>
    <recommendedName>
        <fullName evidence="6">Regulation of nuclear pre-mRNA domain-containing protein 2</fullName>
    </recommendedName>
</protein>
<dbReference type="RefSeq" id="XP_017565806.1">
    <property type="nucleotide sequence ID" value="XM_017710317.2"/>
</dbReference>
<dbReference type="Ensembl" id="ENSPNAT00000041397.1">
    <property type="protein sequence ID" value="ENSPNAP00000081679.1"/>
    <property type="gene ID" value="ENSPNAG00000012575.2"/>
</dbReference>
<evidence type="ECO:0000256" key="2">
    <source>
        <dbReference type="ARBA" id="ARBA00022553"/>
    </source>
</evidence>
<dbReference type="PROSITE" id="PS51391">
    <property type="entry name" value="CID"/>
    <property type="match status" value="1"/>
</dbReference>
<organism evidence="9 10">
    <name type="scientific">Pygocentrus nattereri</name>
    <name type="common">Red-bellied piranha</name>
    <dbReference type="NCBI Taxonomy" id="42514"/>
    <lineage>
        <taxon>Eukaryota</taxon>
        <taxon>Metazoa</taxon>
        <taxon>Chordata</taxon>
        <taxon>Craniata</taxon>
        <taxon>Vertebrata</taxon>
        <taxon>Euteleostomi</taxon>
        <taxon>Actinopterygii</taxon>
        <taxon>Neopterygii</taxon>
        <taxon>Teleostei</taxon>
        <taxon>Ostariophysi</taxon>
        <taxon>Characiformes</taxon>
        <taxon>Characoidei</taxon>
        <taxon>Pygocentrus</taxon>
    </lineage>
</organism>
<feature type="compositionally biased region" description="Low complexity" evidence="7">
    <location>
        <begin position="729"/>
        <end position="742"/>
    </location>
</feature>
<feature type="compositionally biased region" description="Low complexity" evidence="7">
    <location>
        <begin position="1131"/>
        <end position="1145"/>
    </location>
</feature>
<feature type="compositionally biased region" description="Polar residues" evidence="7">
    <location>
        <begin position="379"/>
        <end position="393"/>
    </location>
</feature>
<comment type="subunit">
    <text evidence="5">Associates with the RNA polymerase II complex.</text>
</comment>
<feature type="compositionally biased region" description="Pro residues" evidence="7">
    <location>
        <begin position="910"/>
        <end position="927"/>
    </location>
</feature>
<dbReference type="SUPFAM" id="SSF48464">
    <property type="entry name" value="ENTH/VHS domain"/>
    <property type="match status" value="1"/>
</dbReference>
<feature type="compositionally biased region" description="Acidic residues" evidence="7">
    <location>
        <begin position="354"/>
        <end position="364"/>
    </location>
</feature>
<name>A0AAR2M3J9_PYGNA</name>
<accession>A0AAR2M3J9</accession>
<feature type="compositionally biased region" description="Low complexity" evidence="7">
    <location>
        <begin position="463"/>
        <end position="489"/>
    </location>
</feature>